<dbReference type="Proteomes" id="UP000075809">
    <property type="component" value="Unassembled WGS sequence"/>
</dbReference>
<keyword evidence="3" id="KW-1185">Reference proteome</keyword>
<evidence type="ECO:0000256" key="1">
    <source>
        <dbReference type="SAM" id="MobiDB-lite"/>
    </source>
</evidence>
<evidence type="ECO:0000313" key="2">
    <source>
        <dbReference type="EMBL" id="KYQ60273.1"/>
    </source>
</evidence>
<accession>A0A151XIN7</accession>
<evidence type="ECO:0000313" key="3">
    <source>
        <dbReference type="Proteomes" id="UP000075809"/>
    </source>
</evidence>
<reference evidence="2 3" key="1">
    <citation type="submission" date="2015-09" db="EMBL/GenBank/DDBJ databases">
        <title>Trachymyrmex zeteki WGS genome.</title>
        <authorList>
            <person name="Nygaard S."/>
            <person name="Hu H."/>
            <person name="Boomsma J."/>
            <person name="Zhang G."/>
        </authorList>
    </citation>
    <scope>NUCLEOTIDE SEQUENCE [LARGE SCALE GENOMIC DNA]</scope>
    <source>
        <strain evidence="2">Tzet28-1</strain>
        <tissue evidence="2">Whole body</tissue>
    </source>
</reference>
<dbReference type="AlphaFoldDB" id="A0A151XIN7"/>
<protein>
    <submittedName>
        <fullName evidence="2">Uncharacterized protein</fullName>
    </submittedName>
</protein>
<feature type="non-terminal residue" evidence="2">
    <location>
        <position position="1"/>
    </location>
</feature>
<sequence length="117" mass="13121">LADCTPASLGSFPQNRYIDTIVHEVMKWQHGVSRGRERGNLTSIRNMQNYIRLYVLDCIKLLINKTGLNSPVFVVGRSGNKSLDELVEADPNPTRKESSPRGLDPSVRPRRSLTTLS</sequence>
<name>A0A151XIN7_9HYME</name>
<dbReference type="EMBL" id="KQ982080">
    <property type="protein sequence ID" value="KYQ60273.1"/>
    <property type="molecule type" value="Genomic_DNA"/>
</dbReference>
<gene>
    <name evidence="2" type="ORF">ALC60_00681</name>
</gene>
<proteinExistence type="predicted"/>
<feature type="region of interest" description="Disordered" evidence="1">
    <location>
        <begin position="84"/>
        <end position="117"/>
    </location>
</feature>
<organism evidence="2 3">
    <name type="scientific">Mycetomoellerius zeteki</name>
    <dbReference type="NCBI Taxonomy" id="64791"/>
    <lineage>
        <taxon>Eukaryota</taxon>
        <taxon>Metazoa</taxon>
        <taxon>Ecdysozoa</taxon>
        <taxon>Arthropoda</taxon>
        <taxon>Hexapoda</taxon>
        <taxon>Insecta</taxon>
        <taxon>Pterygota</taxon>
        <taxon>Neoptera</taxon>
        <taxon>Endopterygota</taxon>
        <taxon>Hymenoptera</taxon>
        <taxon>Apocrita</taxon>
        <taxon>Aculeata</taxon>
        <taxon>Formicoidea</taxon>
        <taxon>Formicidae</taxon>
        <taxon>Myrmicinae</taxon>
        <taxon>Mycetomoellerius</taxon>
    </lineage>
</organism>